<keyword evidence="4" id="KW-1185">Reference proteome</keyword>
<organism evidence="3 4">
    <name type="scientific">Ameiurus melas</name>
    <name type="common">Black bullhead</name>
    <name type="synonym">Silurus melas</name>
    <dbReference type="NCBI Taxonomy" id="219545"/>
    <lineage>
        <taxon>Eukaryota</taxon>
        <taxon>Metazoa</taxon>
        <taxon>Chordata</taxon>
        <taxon>Craniata</taxon>
        <taxon>Vertebrata</taxon>
        <taxon>Euteleostomi</taxon>
        <taxon>Actinopterygii</taxon>
        <taxon>Neopterygii</taxon>
        <taxon>Teleostei</taxon>
        <taxon>Ostariophysi</taxon>
        <taxon>Siluriformes</taxon>
        <taxon>Ictaluridae</taxon>
        <taxon>Ameiurus</taxon>
    </lineage>
</organism>
<evidence type="ECO:0000313" key="3">
    <source>
        <dbReference type="EMBL" id="KAF4075656.1"/>
    </source>
</evidence>
<reference evidence="3 4" key="1">
    <citation type="submission" date="2020-02" db="EMBL/GenBank/DDBJ databases">
        <title>A chromosome-scale genome assembly of the black bullhead catfish (Ameiurus melas).</title>
        <authorList>
            <person name="Wen M."/>
            <person name="Zham M."/>
            <person name="Cabau C."/>
            <person name="Klopp C."/>
            <person name="Donnadieu C."/>
            <person name="Roques C."/>
            <person name="Bouchez O."/>
            <person name="Lampietro C."/>
            <person name="Jouanno E."/>
            <person name="Herpin A."/>
            <person name="Louis A."/>
            <person name="Berthelot C."/>
            <person name="Parey E."/>
            <person name="Roest-Crollius H."/>
            <person name="Braasch I."/>
            <person name="Postlethwait J."/>
            <person name="Robinson-Rechavi M."/>
            <person name="Echchiki A."/>
            <person name="Begum T."/>
            <person name="Montfort J."/>
            <person name="Schartl M."/>
            <person name="Bobe J."/>
            <person name="Guiguen Y."/>
        </authorList>
    </citation>
    <scope>NUCLEOTIDE SEQUENCE [LARGE SCALE GENOMIC DNA]</scope>
    <source>
        <strain evidence="3">M_S1</strain>
        <tissue evidence="3">Blood</tissue>
    </source>
</reference>
<comment type="caution">
    <text evidence="3">The sequence shown here is derived from an EMBL/GenBank/DDBJ whole genome shotgun (WGS) entry which is preliminary data.</text>
</comment>
<keyword evidence="1" id="KW-0175">Coiled coil</keyword>
<evidence type="ECO:0000313" key="4">
    <source>
        <dbReference type="Proteomes" id="UP000593565"/>
    </source>
</evidence>
<accession>A0A7J5ZYV9</accession>
<feature type="coiled-coil region" evidence="1">
    <location>
        <begin position="184"/>
        <end position="211"/>
    </location>
</feature>
<sequence length="276" mass="31412">MKMDRKNGSVLEMKRSCLVTRSVQCLLNEFQCVYGEKLRRLECEIKGSQEEILQTKVRILHSYVNDLSDQNRILVHTVEELEKEADEKVADLKAKLHTATGGINDLDHQRRRLEEDNKRLRAEIQQLKADAPTRTRVIQEAQHAQGLDVTGLTLKTQTLESITDQSAHSSRKSQKTGDLMKAQVEDLRNGLKTKNRIIRRLEEEIKMLLSHRVPEKNEGMRVAEALEEVCKLEVCKPNVVQKRKHTEQSCLLEPPGSDPMTEDADASRGSVEVGLT</sequence>
<evidence type="ECO:0000256" key="1">
    <source>
        <dbReference type="SAM" id="Coils"/>
    </source>
</evidence>
<dbReference type="Proteomes" id="UP000593565">
    <property type="component" value="Unassembled WGS sequence"/>
</dbReference>
<proteinExistence type="predicted"/>
<feature type="coiled-coil region" evidence="1">
    <location>
        <begin position="38"/>
        <end position="130"/>
    </location>
</feature>
<evidence type="ECO:0000256" key="2">
    <source>
        <dbReference type="SAM" id="MobiDB-lite"/>
    </source>
</evidence>
<dbReference type="EMBL" id="JAAGNN010000020">
    <property type="protein sequence ID" value="KAF4075656.1"/>
    <property type="molecule type" value="Genomic_DNA"/>
</dbReference>
<dbReference type="AlphaFoldDB" id="A0A7J5ZYV9"/>
<protein>
    <submittedName>
        <fullName evidence="3">Uncharacterized protein</fullName>
    </submittedName>
</protein>
<gene>
    <name evidence="3" type="ORF">AMELA_G00221280</name>
</gene>
<name>A0A7J5ZYV9_AMEME</name>
<feature type="region of interest" description="Disordered" evidence="2">
    <location>
        <begin position="246"/>
        <end position="276"/>
    </location>
</feature>